<organism evidence="3 4">
    <name type="scientific">Cnuibacter physcomitrellae</name>
    <dbReference type="NCBI Taxonomy" id="1619308"/>
    <lineage>
        <taxon>Bacteria</taxon>
        <taxon>Bacillati</taxon>
        <taxon>Actinomycetota</taxon>
        <taxon>Actinomycetes</taxon>
        <taxon>Micrococcales</taxon>
        <taxon>Microbacteriaceae</taxon>
        <taxon>Cnuibacter</taxon>
    </lineage>
</organism>
<reference evidence="3 4" key="1">
    <citation type="submission" date="2017-04" db="EMBL/GenBank/DDBJ databases">
        <authorList>
            <person name="Afonso C.L."/>
            <person name="Miller P.J."/>
            <person name="Scott M.A."/>
            <person name="Spackman E."/>
            <person name="Goraichik I."/>
            <person name="Dimitrov K.M."/>
            <person name="Suarez D.L."/>
            <person name="Swayne D.E."/>
        </authorList>
    </citation>
    <scope>NUCLEOTIDE SEQUENCE [LARGE SCALE GENOMIC DNA]</scope>
    <source>
        <strain evidence="4">XA(T)</strain>
        <plasmid evidence="4">Plasmid unnamed2</plasmid>
    </source>
</reference>
<dbReference type="EMBL" id="CP020717">
    <property type="protein sequence ID" value="ARJ07796.1"/>
    <property type="molecule type" value="Genomic_DNA"/>
</dbReference>
<dbReference type="KEGG" id="cphy:B5808_20615"/>
<gene>
    <name evidence="3" type="ORF">B5808_20615</name>
</gene>
<dbReference type="SMART" id="SM00470">
    <property type="entry name" value="ParB"/>
    <property type="match status" value="1"/>
</dbReference>
<geneLocation type="plasmid" evidence="3">
    <name>unnamed2</name>
</geneLocation>
<evidence type="ECO:0000313" key="3">
    <source>
        <dbReference type="EMBL" id="ARJ07796.1"/>
    </source>
</evidence>
<evidence type="ECO:0000259" key="2">
    <source>
        <dbReference type="SMART" id="SM00470"/>
    </source>
</evidence>
<dbReference type="CDD" id="cd16387">
    <property type="entry name" value="ParB_N_Srx"/>
    <property type="match status" value="1"/>
</dbReference>
<accession>A0A1X9LRJ1</accession>
<feature type="compositionally biased region" description="Basic and acidic residues" evidence="1">
    <location>
        <begin position="317"/>
        <end position="326"/>
    </location>
</feature>
<name>A0A1X9LRJ1_9MICO</name>
<evidence type="ECO:0000256" key="1">
    <source>
        <dbReference type="SAM" id="MobiDB-lite"/>
    </source>
</evidence>
<protein>
    <recommendedName>
        <fullName evidence="2">ParB-like N-terminal domain-containing protein</fullName>
    </recommendedName>
</protein>
<evidence type="ECO:0000313" key="4">
    <source>
        <dbReference type="Proteomes" id="UP000192775"/>
    </source>
</evidence>
<feature type="domain" description="ParB-like N-terminal" evidence="2">
    <location>
        <begin position="18"/>
        <end position="107"/>
    </location>
</feature>
<dbReference type="InterPro" id="IPR003115">
    <property type="entry name" value="ParB_N"/>
</dbReference>
<sequence length="499" mass="54951">MVAKTTTPTAAAPVVSIEQIDPNQVELDPNIRTQVILPPEFVESIRAEGVREPVLARRTPDGTVYVYDGQRRLLAAREAGVTSMLAVFGLEDATGTETGRIQDQLRTFARADLALTDRIAAYEQLALDGISVEKIAKTAGQTAEHVTGALTVAKSAKATEYAGYRTYSLDRLLLIAEFEGDEDAISAVTDCDDEDLEFVAQEQRDEHVIRVRQAELIAQYEAEGLTVVRRYDWSTMTELGRLTDADEDADERPALDPEAHKACLGHVVRVEVYGLDESDVQVTAYCTRKELHRSIYRNYNTAARAAADEPELTPEEAEARAEAEAEAKRQERRTLIANNKAWNTATTVRIDWLKSLLSRKKLPTGVGSFVAVTMTRHRWDLSNDNDGIAGDLLGITGYNNREAMAGQVEKTPTRAAYVSLAVALSAREHATSRESWRHPRAEHAAYLRQLETWGYHLSPVERIAAGYQPDPEPTSADVDTPAEAVDVESESESAEAVAA</sequence>
<keyword evidence="4" id="KW-1185">Reference proteome</keyword>
<proteinExistence type="predicted"/>
<feature type="region of interest" description="Disordered" evidence="1">
    <location>
        <begin position="464"/>
        <end position="499"/>
    </location>
</feature>
<dbReference type="AlphaFoldDB" id="A0A1X9LRJ1"/>
<dbReference type="InterPro" id="IPR036086">
    <property type="entry name" value="ParB/Sulfiredoxin_sf"/>
</dbReference>
<feature type="region of interest" description="Disordered" evidence="1">
    <location>
        <begin position="306"/>
        <end position="326"/>
    </location>
</feature>
<dbReference type="Proteomes" id="UP000192775">
    <property type="component" value="Plasmid unnamed2"/>
</dbReference>
<dbReference type="Gene3D" id="3.90.1530.10">
    <property type="entry name" value="Conserved hypothetical protein from pyrococcus furiosus pfu- 392566-001, ParB domain"/>
    <property type="match status" value="1"/>
</dbReference>
<keyword evidence="3" id="KW-0614">Plasmid</keyword>
<dbReference type="SUPFAM" id="SSF110849">
    <property type="entry name" value="ParB/Sulfiredoxin"/>
    <property type="match status" value="1"/>
</dbReference>